<keyword evidence="2" id="KW-0175">Coiled coil</keyword>
<feature type="non-terminal residue" evidence="3">
    <location>
        <position position="1"/>
    </location>
</feature>
<evidence type="ECO:0000313" key="4">
    <source>
        <dbReference type="Proteomes" id="UP000824469"/>
    </source>
</evidence>
<dbReference type="Proteomes" id="UP000824469">
    <property type="component" value="Unassembled WGS sequence"/>
</dbReference>
<proteinExistence type="predicted"/>
<evidence type="ECO:0000256" key="2">
    <source>
        <dbReference type="SAM" id="Coils"/>
    </source>
</evidence>
<feature type="coiled-coil region" evidence="2">
    <location>
        <begin position="615"/>
        <end position="743"/>
    </location>
</feature>
<dbReference type="AlphaFoldDB" id="A0AA38LKD6"/>
<gene>
    <name evidence="3" type="ORF">KI387_000146</name>
</gene>
<dbReference type="InterPro" id="IPR051952">
    <property type="entry name" value="Golgi-autophagy_related"/>
</dbReference>
<dbReference type="PANTHER" id="PTHR23157">
    <property type="entry name" value="GRIP AND COILED-COIL DOMAIN-CONTAINING PROTEIN 1"/>
    <property type="match status" value="1"/>
</dbReference>
<keyword evidence="4" id="KW-1185">Reference proteome</keyword>
<dbReference type="PANTHER" id="PTHR23157:SF25">
    <property type="entry name" value="GRIP AND COILED-COIL DOMAIN-CONTAINING PROTEIN 1"/>
    <property type="match status" value="1"/>
</dbReference>
<name>A0AA38LKD6_TAXCH</name>
<dbReference type="GO" id="GO:0005794">
    <property type="term" value="C:Golgi apparatus"/>
    <property type="evidence" value="ECO:0007669"/>
    <property type="project" value="TreeGrafter"/>
</dbReference>
<comment type="caution">
    <text evidence="3">The sequence shown here is derived from an EMBL/GenBank/DDBJ whole genome shotgun (WGS) entry which is preliminary data.</text>
</comment>
<protein>
    <submittedName>
        <fullName evidence="3">Uncharacterized protein</fullName>
    </submittedName>
</protein>
<feature type="coiled-coil region" evidence="2">
    <location>
        <begin position="796"/>
        <end position="848"/>
    </location>
</feature>
<accession>A0AA38LKD6</accession>
<comment type="subcellular location">
    <subcellularLocation>
        <location evidence="1">Endomembrane system</location>
        <topology evidence="1">Peripheral membrane protein</topology>
    </subcellularLocation>
</comment>
<evidence type="ECO:0000313" key="3">
    <source>
        <dbReference type="EMBL" id="KAH9328038.1"/>
    </source>
</evidence>
<sequence>MMVWEPSVGTKELCGEGILRHTKAIKFDGNNIITADLPFYIGMISSICNQLYQLDAVIRRNTTVMLETSAGKTLNAVLRAKQIAHKLRAKGDKNVKNWVHCIAADWPFKKIIAAQFATPISANRSDFKTAFAILDVHGNEKSNLGVYCVFKTDQLYLAKDNGYKFNVVDTIALERVQETRGVFLYDALFNLPTWDGNYVVLVVAVMPNALEVCKANFKNVKKEILEQAKMSHLANIKQRPKEQYKLKSHLMVKWDCLQLDKVGRRVGSENDELRFTMSSDSYLISAGCYSSSPLYTFSNVIEEFPVTGWKDFQPTINSEACTTSARWFPATIILDVVKEMQYPSSGMIFFLVLCVKVIISSWNNRIIGDMEESSWLKVRRKRGHVLRSIDANIQTSFVWFGKKFRAMYDCYTFLSPLIRTDPNSILRRISWGSTGATFGVQKLNIPREQLEQFLKTGLLKVTAQHIIGPGGYPRFNPSPDWTTVHPSPDWLLSTRLPLRDKTLFHAFHNSIDKDMQKKQCSNDSSSEEAMEYTEGKVPKWMEILIDSKLRGTIEALKEIVKRVDENKRNKEKLKKLMAGKDQEGAYDSMDYELLENNKPTQGPELEKGTMRVQSISQLESELEGLQQKVKQYEEALASARGKFKNLENEFKAYKNRAHALLQKKEAELSAVKDMELVAAQEAALREAQREAALASAERDRAMKTLQDSVRNHETELAARSVALMDAEERIKDMATKLESLRGHLVSEKEAWQTSILNVEEAWLFKLMNSLDFSEVKCQALEFEVNKAATAGLDDDINILKMTSEKLKEEYESFQEMAKNMIEEKDKEITRLLDDNSNLRKSLQAKQQDSRRLQVLIEAHEYSALSEGPLLFLAVWIDHVQNHFSVRQLQTVCAS</sequence>
<reference evidence="3 4" key="1">
    <citation type="journal article" date="2021" name="Nat. Plants">
        <title>The Taxus genome provides insights into paclitaxel biosynthesis.</title>
        <authorList>
            <person name="Xiong X."/>
            <person name="Gou J."/>
            <person name="Liao Q."/>
            <person name="Li Y."/>
            <person name="Zhou Q."/>
            <person name="Bi G."/>
            <person name="Li C."/>
            <person name="Du R."/>
            <person name="Wang X."/>
            <person name="Sun T."/>
            <person name="Guo L."/>
            <person name="Liang H."/>
            <person name="Lu P."/>
            <person name="Wu Y."/>
            <person name="Zhang Z."/>
            <person name="Ro D.K."/>
            <person name="Shang Y."/>
            <person name="Huang S."/>
            <person name="Yan J."/>
        </authorList>
    </citation>
    <scope>NUCLEOTIDE SEQUENCE [LARGE SCALE GENOMIC DNA]</scope>
    <source>
        <strain evidence="3">Ta-2019</strain>
    </source>
</reference>
<dbReference type="EMBL" id="JAHRHJ020000001">
    <property type="protein sequence ID" value="KAH9328038.1"/>
    <property type="molecule type" value="Genomic_DNA"/>
</dbReference>
<organism evidence="3 4">
    <name type="scientific">Taxus chinensis</name>
    <name type="common">Chinese yew</name>
    <name type="synonym">Taxus wallichiana var. chinensis</name>
    <dbReference type="NCBI Taxonomy" id="29808"/>
    <lineage>
        <taxon>Eukaryota</taxon>
        <taxon>Viridiplantae</taxon>
        <taxon>Streptophyta</taxon>
        <taxon>Embryophyta</taxon>
        <taxon>Tracheophyta</taxon>
        <taxon>Spermatophyta</taxon>
        <taxon>Pinopsida</taxon>
        <taxon>Pinidae</taxon>
        <taxon>Conifers II</taxon>
        <taxon>Cupressales</taxon>
        <taxon>Taxaceae</taxon>
        <taxon>Taxus</taxon>
    </lineage>
</organism>
<feature type="coiled-coil region" evidence="2">
    <location>
        <begin position="553"/>
        <end position="583"/>
    </location>
</feature>
<evidence type="ECO:0000256" key="1">
    <source>
        <dbReference type="ARBA" id="ARBA00004184"/>
    </source>
</evidence>